<proteinExistence type="predicted"/>
<name>A0A6J5RSX2_9CAUD</name>
<sequence>MLERFTRWFNIPGRCRGECLSAESAYEAGWNAAIRFIKSSNEKSN</sequence>
<dbReference type="EMBL" id="LR797252">
    <property type="protein sequence ID" value="CAB4196691.1"/>
    <property type="molecule type" value="Genomic_DNA"/>
</dbReference>
<protein>
    <submittedName>
        <fullName evidence="1">Uncharacterized protein</fullName>
    </submittedName>
</protein>
<organism evidence="1">
    <name type="scientific">uncultured Caudovirales phage</name>
    <dbReference type="NCBI Taxonomy" id="2100421"/>
    <lineage>
        <taxon>Viruses</taxon>
        <taxon>Duplodnaviria</taxon>
        <taxon>Heunggongvirae</taxon>
        <taxon>Uroviricota</taxon>
        <taxon>Caudoviricetes</taxon>
        <taxon>Peduoviridae</taxon>
        <taxon>Maltschvirus</taxon>
        <taxon>Maltschvirus maltsch</taxon>
    </lineage>
</organism>
<accession>A0A6J5RSX2</accession>
<reference evidence="1" key="1">
    <citation type="submission" date="2020-05" db="EMBL/GenBank/DDBJ databases">
        <authorList>
            <person name="Chiriac C."/>
            <person name="Salcher M."/>
            <person name="Ghai R."/>
            <person name="Kavagutti S V."/>
        </authorList>
    </citation>
    <scope>NUCLEOTIDE SEQUENCE</scope>
</reference>
<evidence type="ECO:0000313" key="1">
    <source>
        <dbReference type="EMBL" id="CAB4196691.1"/>
    </source>
</evidence>
<gene>
    <name evidence="1" type="ORF">UFOVP1290_211</name>
</gene>